<sequence length="377" mass="42893">MPKALRSAGSIVAVEVGSTASEMATIIQEHHPASVYAKLVSSDCLKQDQLPLPVCVVVVPVSRKLKVSRELALVVVPSESNERSPERQHGWWSKILRWLLHGGGLFQLLKNLLEFLQNVPILKLPKVLQHKDWSDVLLKLQDGKWLEALKTFVNITLNQLGTKFWESIIKRFKLIPVELSKKLLEVLTHNGWSNVLDRLLKNHWFEALSVFGESGLARQLYELLTDNMWSSVLKKLLEMVSSSNLSEQLLPVLRQLLKVLRHSSWLVMLGMVLAYLFWSLVRNRKQITANNDSKYSSIVEKKIDLDERIRFMKTVYVITSETSERTYFVALLSHLSLVIVLDAPDISKQEQQQEQQQPALAAAFVDSSNSNSSCCIF</sequence>
<evidence type="ECO:0000313" key="3">
    <source>
        <dbReference type="Proteomes" id="UP000291116"/>
    </source>
</evidence>
<name>A0A448ZC69_9STRA</name>
<organism evidence="2 3">
    <name type="scientific">Pseudo-nitzschia multistriata</name>
    <dbReference type="NCBI Taxonomy" id="183589"/>
    <lineage>
        <taxon>Eukaryota</taxon>
        <taxon>Sar</taxon>
        <taxon>Stramenopiles</taxon>
        <taxon>Ochrophyta</taxon>
        <taxon>Bacillariophyta</taxon>
        <taxon>Bacillariophyceae</taxon>
        <taxon>Bacillariophycidae</taxon>
        <taxon>Bacillariales</taxon>
        <taxon>Bacillariaceae</taxon>
        <taxon>Pseudo-nitzschia</taxon>
    </lineage>
</organism>
<accession>A0A448ZC69</accession>
<dbReference type="AlphaFoldDB" id="A0A448ZC69"/>
<dbReference type="Proteomes" id="UP000291116">
    <property type="component" value="Unassembled WGS sequence"/>
</dbReference>
<keyword evidence="1" id="KW-1133">Transmembrane helix</keyword>
<keyword evidence="1" id="KW-0812">Transmembrane</keyword>
<gene>
    <name evidence="2" type="ORF">PSNMU_V1.4_AUG-EV-PASAV3_0063720</name>
</gene>
<reference evidence="2 3" key="1">
    <citation type="submission" date="2019-01" db="EMBL/GenBank/DDBJ databases">
        <authorList>
            <person name="Ferrante I. M."/>
        </authorList>
    </citation>
    <scope>NUCLEOTIDE SEQUENCE [LARGE SCALE GENOMIC DNA]</scope>
    <source>
        <strain evidence="2 3">B856</strain>
    </source>
</reference>
<evidence type="ECO:0000256" key="1">
    <source>
        <dbReference type="SAM" id="Phobius"/>
    </source>
</evidence>
<keyword evidence="1" id="KW-0472">Membrane</keyword>
<dbReference type="EMBL" id="CAACVS010000226">
    <property type="protein sequence ID" value="VEU39645.1"/>
    <property type="molecule type" value="Genomic_DNA"/>
</dbReference>
<feature type="transmembrane region" description="Helical" evidence="1">
    <location>
        <begin position="263"/>
        <end position="281"/>
    </location>
</feature>
<keyword evidence="3" id="KW-1185">Reference proteome</keyword>
<proteinExistence type="predicted"/>
<protein>
    <submittedName>
        <fullName evidence="2">Uncharacterized protein</fullName>
    </submittedName>
</protein>
<evidence type="ECO:0000313" key="2">
    <source>
        <dbReference type="EMBL" id="VEU39645.1"/>
    </source>
</evidence>